<evidence type="ECO:0000313" key="3">
    <source>
        <dbReference type="Proteomes" id="UP000595610"/>
    </source>
</evidence>
<evidence type="ECO:0000313" key="2">
    <source>
        <dbReference type="EMBL" id="QQC64146.1"/>
    </source>
</evidence>
<organism evidence="2 3">
    <name type="scientific">Paraburkholderia ginsengisoli</name>
    <dbReference type="NCBI Taxonomy" id="311231"/>
    <lineage>
        <taxon>Bacteria</taxon>
        <taxon>Pseudomonadati</taxon>
        <taxon>Pseudomonadota</taxon>
        <taxon>Betaproteobacteria</taxon>
        <taxon>Burkholderiales</taxon>
        <taxon>Burkholderiaceae</taxon>
        <taxon>Paraburkholderia</taxon>
    </lineage>
</organism>
<protein>
    <submittedName>
        <fullName evidence="2">DUF2844 domain-containing protein</fullName>
    </submittedName>
</protein>
<dbReference type="InterPro" id="IPR021267">
    <property type="entry name" value="DUF2844"/>
</dbReference>
<proteinExistence type="predicted"/>
<dbReference type="Pfam" id="PF11005">
    <property type="entry name" value="DUF2844"/>
    <property type="match status" value="1"/>
</dbReference>
<accession>A0A7T4N2Q3</accession>
<dbReference type="EMBL" id="CP066075">
    <property type="protein sequence ID" value="QQC64146.1"/>
    <property type="molecule type" value="Genomic_DNA"/>
</dbReference>
<reference evidence="2 3" key="1">
    <citation type="submission" date="2020-12" db="EMBL/GenBank/DDBJ databases">
        <title>FDA dAtabase for Regulatory Grade micrObial Sequences (FDA-ARGOS): Supporting development and validation of Infectious Disease Dx tests.</title>
        <authorList>
            <person name="Nelson B."/>
            <person name="Plummer A."/>
            <person name="Tallon L."/>
            <person name="Sadzewicz L."/>
            <person name="Zhao X."/>
            <person name="Boylan J."/>
            <person name="Ott S."/>
            <person name="Bowen H."/>
            <person name="Vavikolanu K."/>
            <person name="Mehta A."/>
            <person name="Aluvathingal J."/>
            <person name="Nadendla S."/>
            <person name="Myers T."/>
            <person name="Yan Y."/>
            <person name="Sichtig H."/>
        </authorList>
    </citation>
    <scope>NUCLEOTIDE SEQUENCE [LARGE SCALE GENOMIC DNA]</scope>
    <source>
        <strain evidence="2 3">FDAARGOS_1049</strain>
    </source>
</reference>
<dbReference type="KEGG" id="pgis:I6I06_01180"/>
<dbReference type="Proteomes" id="UP000595610">
    <property type="component" value="Chromosome 1"/>
</dbReference>
<gene>
    <name evidence="2" type="ORF">I6I06_01180</name>
</gene>
<name>A0A7T4N2Q3_9BURK</name>
<dbReference type="RefSeq" id="WP_042322443.1">
    <property type="nucleotide sequence ID" value="NZ_CP066075.1"/>
</dbReference>
<evidence type="ECO:0000256" key="1">
    <source>
        <dbReference type="SAM" id="SignalP"/>
    </source>
</evidence>
<sequence>MSKYRFSHSLTAKALAFVALCASAGAHAQLGGAMPSQTTTTAGSAAAVRSLFNGGLRVRTLTDAGNTTINEYATSTGKIVGYAWEGPTMPDLHALLGQYADSYRAGAATPGADGNLHGSRIAQPDVIVESGGPMRGYVGRAWLPAALPPGVTADDLQ</sequence>
<keyword evidence="3" id="KW-1185">Reference proteome</keyword>
<feature type="signal peptide" evidence="1">
    <location>
        <begin position="1"/>
        <end position="28"/>
    </location>
</feature>
<dbReference type="AlphaFoldDB" id="A0A7T4N2Q3"/>
<keyword evidence="1" id="KW-0732">Signal</keyword>
<feature type="chain" id="PRO_5032914500" evidence="1">
    <location>
        <begin position="29"/>
        <end position="157"/>
    </location>
</feature>